<dbReference type="Proteomes" id="UP001164718">
    <property type="component" value="Chromosome"/>
</dbReference>
<dbReference type="NCBIfam" id="TIGR02833">
    <property type="entry name" value="spore_III_AB"/>
    <property type="match status" value="1"/>
</dbReference>
<protein>
    <submittedName>
        <fullName evidence="1">Stage III sporulation protein SpoIIIAB</fullName>
    </submittedName>
</protein>
<evidence type="ECO:0000313" key="2">
    <source>
        <dbReference type="Proteomes" id="UP001164718"/>
    </source>
</evidence>
<reference evidence="1" key="1">
    <citation type="submission" date="2022-09" db="EMBL/GenBank/DDBJ databases">
        <title>Complete Genomes of Fervidibacillus albus and Fervidibacillus halotolerans isolated from tidal flat sediments.</title>
        <authorList>
            <person name="Kwon K.K."/>
            <person name="Yang S.-H."/>
            <person name="Park M.J."/>
            <person name="Oh H.-M."/>
        </authorList>
    </citation>
    <scope>NUCLEOTIDE SEQUENCE</scope>
    <source>
        <strain evidence="1">MEBiC13591</strain>
    </source>
</reference>
<gene>
    <name evidence="1" type="primary">spoIIIAB</name>
    <name evidence="1" type="ORF">OE104_03725</name>
</gene>
<dbReference type="PIRSF" id="PIRSF021435">
    <property type="entry name" value="SpoIIIAB"/>
    <property type="match status" value="1"/>
</dbReference>
<organism evidence="1 2">
    <name type="scientific">Fervidibacillus albus</name>
    <dbReference type="NCBI Taxonomy" id="2980026"/>
    <lineage>
        <taxon>Bacteria</taxon>
        <taxon>Bacillati</taxon>
        <taxon>Bacillota</taxon>
        <taxon>Bacilli</taxon>
        <taxon>Bacillales</taxon>
        <taxon>Bacillaceae</taxon>
        <taxon>Fervidibacillus</taxon>
    </lineage>
</organism>
<accession>A0A9E8LVH3</accession>
<evidence type="ECO:0000313" key="1">
    <source>
        <dbReference type="EMBL" id="WAA10450.1"/>
    </source>
</evidence>
<sequence length="170" mass="19645">MKLIGSLLILAASSWIGLELSRAYSERIRQLRMMKSALQSLEAEIMYGHTPLHEASRKISDQFQGPIQHLFQLFSNKLIERDITAKKAWVESLQEIWPKTAMKHSELEILRQFGETLGKHDLVQQQKHIQLTLTYLEREEQEAMEKQQTYGKMVKSLGVLSGLLIIIILM</sequence>
<name>A0A9E8LVH3_9BACI</name>
<dbReference type="InterPro" id="IPR014198">
    <property type="entry name" value="Spore_III_AB"/>
</dbReference>
<dbReference type="RefSeq" id="WP_275418241.1">
    <property type="nucleotide sequence ID" value="NZ_CP106878.1"/>
</dbReference>
<dbReference type="Pfam" id="PF09548">
    <property type="entry name" value="Spore_III_AB"/>
    <property type="match status" value="1"/>
</dbReference>
<dbReference type="AlphaFoldDB" id="A0A9E8LVH3"/>
<proteinExistence type="predicted"/>
<dbReference type="EMBL" id="CP106878">
    <property type="protein sequence ID" value="WAA10450.1"/>
    <property type="molecule type" value="Genomic_DNA"/>
</dbReference>
<keyword evidence="2" id="KW-1185">Reference proteome</keyword>
<dbReference type="KEGG" id="faf:OE104_03725"/>